<dbReference type="EMBL" id="JNOM01000084">
    <property type="protein sequence ID" value="KNG87340.1"/>
    <property type="molecule type" value="Genomic_DNA"/>
</dbReference>
<name>A0A0L1J6M6_ASPN3</name>
<feature type="region of interest" description="Disordered" evidence="1">
    <location>
        <begin position="1"/>
        <end position="37"/>
    </location>
</feature>
<comment type="caution">
    <text evidence="3">The sequence shown here is derived from an EMBL/GenBank/DDBJ whole genome shotgun (WGS) entry which is preliminary data.</text>
</comment>
<feature type="compositionally biased region" description="Basic and acidic residues" evidence="1">
    <location>
        <begin position="15"/>
        <end position="30"/>
    </location>
</feature>
<keyword evidence="4" id="KW-1185">Reference proteome</keyword>
<sequence>MSASAGRSKIRKGNTKPEDLDLSKLKKSLEDAEEANENDPQAIFDIYVYDDSSGKAKMDKFVTLGSFKNVQGTKLSDIRAMLNNENGLSARLYGSPFCNKVGAVANEDLPFTEYIKSLDRGGTKSEEKKEEKKKKETDKQGYSTQIPGADEPVEESQTYAVYFKSRALTSEMNDVTKQFLKEKLELELRKAEISKADKPDILTSSYDHKSFMAGAETFASHPTDMTQGQWNTVLETNSLLHASYVRLLRKGTVCKVERAMYPAFQLRPRLFLDFNASKDDKDIVIPARHLFIPRYRVEDDSYVEVSENKSSVASAIASSSLSETAAEVAVGGGAFGYSAGAKGGFKAEEKGSESKATSEETRHMTITYNFPRVVLQLDEESLELTEECANALPHVTDMASLTAFKARYGTFFATRVELGGRLHATEDSAALGNASVSEKSKAMKAAASLSFSSSWAQGSASTSSASSAAKKTEDRDSSLNVSMTWEAKGGDTLLCNKYIVSSIEEVGEADDYESPPAWCSTVASFYNWRVVKQNKQQENLLSIEDIITKIPGHEDVKSKFSRIIEGEKAKQRVVSKGTIQVRFREMETGHYLALESQPSMAISELIANFVPFMGCSTAAINWARENQKQWRRVILQPEPNVFNLHGMVATTNSKGRVLAGGAYTLCNMENTFLEGTPFGPSYQISHMHEGAKETAWVFTIKPQDSLQEAQSDLEPGAKVEFR</sequence>
<accession>A0A0L1J6M6</accession>
<dbReference type="OrthoDB" id="2562973at2759"/>
<evidence type="ECO:0000259" key="2">
    <source>
        <dbReference type="Pfam" id="PF01823"/>
    </source>
</evidence>
<feature type="non-terminal residue" evidence="3">
    <location>
        <position position="722"/>
    </location>
</feature>
<dbReference type="STRING" id="1509407.A0A0L1J6M6"/>
<evidence type="ECO:0000256" key="1">
    <source>
        <dbReference type="SAM" id="MobiDB-lite"/>
    </source>
</evidence>
<dbReference type="InterPro" id="IPR020864">
    <property type="entry name" value="MACPF"/>
</dbReference>
<dbReference type="Pfam" id="PF01823">
    <property type="entry name" value="MACPF"/>
    <property type="match status" value="1"/>
</dbReference>
<feature type="compositionally biased region" description="Basic and acidic residues" evidence="1">
    <location>
        <begin position="120"/>
        <end position="139"/>
    </location>
</feature>
<gene>
    <name evidence="3" type="ORF">ANOM_003946</name>
</gene>
<organism evidence="3 4">
    <name type="scientific">Aspergillus nomiae NRRL (strain ATCC 15546 / NRRL 13137 / CBS 260.88 / M93)</name>
    <dbReference type="NCBI Taxonomy" id="1509407"/>
    <lineage>
        <taxon>Eukaryota</taxon>
        <taxon>Fungi</taxon>
        <taxon>Dikarya</taxon>
        <taxon>Ascomycota</taxon>
        <taxon>Pezizomycotina</taxon>
        <taxon>Eurotiomycetes</taxon>
        <taxon>Eurotiomycetidae</taxon>
        <taxon>Eurotiales</taxon>
        <taxon>Aspergillaceae</taxon>
        <taxon>Aspergillus</taxon>
        <taxon>Aspergillus subgen. Circumdati</taxon>
    </lineage>
</organism>
<protein>
    <recommendedName>
        <fullName evidence="2">MACPF domain-containing protein</fullName>
    </recommendedName>
</protein>
<proteinExistence type="predicted"/>
<feature type="region of interest" description="Disordered" evidence="1">
    <location>
        <begin position="120"/>
        <end position="149"/>
    </location>
</feature>
<reference evidence="3 4" key="1">
    <citation type="submission" date="2014-06" db="EMBL/GenBank/DDBJ databases">
        <title>The Genome of the Aflatoxigenic Filamentous Fungus Aspergillus nomius.</title>
        <authorList>
            <person name="Moore M.G."/>
            <person name="Shannon B.M."/>
            <person name="Brian M.M."/>
        </authorList>
    </citation>
    <scope>NUCLEOTIDE SEQUENCE [LARGE SCALE GENOMIC DNA]</scope>
    <source>
        <strain evidence="3 4">NRRL 13137</strain>
    </source>
</reference>
<dbReference type="Proteomes" id="UP000037505">
    <property type="component" value="Unassembled WGS sequence"/>
</dbReference>
<dbReference type="AlphaFoldDB" id="A0A0L1J6M6"/>
<dbReference type="GeneID" id="26805750"/>
<evidence type="ECO:0000313" key="3">
    <source>
        <dbReference type="EMBL" id="KNG87340.1"/>
    </source>
</evidence>
<evidence type="ECO:0000313" key="4">
    <source>
        <dbReference type="Proteomes" id="UP000037505"/>
    </source>
</evidence>
<dbReference type="RefSeq" id="XP_015408263.1">
    <property type="nucleotide sequence ID" value="XM_015549203.1"/>
</dbReference>
<feature type="domain" description="MACPF" evidence="2">
    <location>
        <begin position="357"/>
        <end position="524"/>
    </location>
</feature>